<dbReference type="OrthoDB" id="2345842at2759"/>
<accession>A0A9N9BKS9</accession>
<dbReference type="InterPro" id="IPR036047">
    <property type="entry name" value="F-box-like_dom_sf"/>
</dbReference>
<dbReference type="Proteomes" id="UP000789508">
    <property type="component" value="Unassembled WGS sequence"/>
</dbReference>
<evidence type="ECO:0000313" key="1">
    <source>
        <dbReference type="EMBL" id="CAG8567116.1"/>
    </source>
</evidence>
<name>A0A9N9BKS9_9GLOM</name>
<dbReference type="AlphaFoldDB" id="A0A9N9BKS9"/>
<keyword evidence="2" id="KW-1185">Reference proteome</keyword>
<comment type="caution">
    <text evidence="1">The sequence shown here is derived from an EMBL/GenBank/DDBJ whole genome shotgun (WGS) entry which is preliminary data.</text>
</comment>
<reference evidence="1" key="1">
    <citation type="submission" date="2021-06" db="EMBL/GenBank/DDBJ databases">
        <authorList>
            <person name="Kallberg Y."/>
            <person name="Tangrot J."/>
            <person name="Rosling A."/>
        </authorList>
    </citation>
    <scope>NUCLEOTIDE SEQUENCE</scope>
    <source>
        <strain evidence="1">FL130A</strain>
    </source>
</reference>
<proteinExistence type="predicted"/>
<dbReference type="SUPFAM" id="SSF81383">
    <property type="entry name" value="F-box domain"/>
    <property type="match status" value="1"/>
</dbReference>
<protein>
    <submittedName>
        <fullName evidence="1">13882_t:CDS:1</fullName>
    </submittedName>
</protein>
<dbReference type="EMBL" id="CAJVPS010002382">
    <property type="protein sequence ID" value="CAG8567116.1"/>
    <property type="molecule type" value="Genomic_DNA"/>
</dbReference>
<organism evidence="1 2">
    <name type="scientific">Ambispora leptoticha</name>
    <dbReference type="NCBI Taxonomy" id="144679"/>
    <lineage>
        <taxon>Eukaryota</taxon>
        <taxon>Fungi</taxon>
        <taxon>Fungi incertae sedis</taxon>
        <taxon>Mucoromycota</taxon>
        <taxon>Glomeromycotina</taxon>
        <taxon>Glomeromycetes</taxon>
        <taxon>Archaeosporales</taxon>
        <taxon>Ambisporaceae</taxon>
        <taxon>Ambispora</taxon>
    </lineage>
</organism>
<evidence type="ECO:0000313" key="2">
    <source>
        <dbReference type="Proteomes" id="UP000789508"/>
    </source>
</evidence>
<gene>
    <name evidence="1" type="ORF">ALEPTO_LOCUS6637</name>
</gene>
<dbReference type="SUPFAM" id="SSF52047">
    <property type="entry name" value="RNI-like"/>
    <property type="match status" value="1"/>
</dbReference>
<dbReference type="InterPro" id="IPR032675">
    <property type="entry name" value="LRR_dom_sf"/>
</dbReference>
<sequence>MSKRGKEVHLISDILQIIFTTLNCKDLFSVILVNRTWCRIGIPILWKAPFGYRRTGYKKYAIRTYLLSISEPSLNYLKVIPYLPRNSILPKASEEFEGSYVNLGIMRKPLFDYISYCLMFDYGGMISASVDYCETLNSLSKRKTAKIIMKILLEMFKARGHQFKIMRVKCSNDISFWSSLEYASLFSEIDTLKLAGKDIHRRDVLTALILLCQKIKHLKISINFSPDTLIALIRVQTNLATIKIFGSLGTQQKSLLSALCTQKNTITSIQFSYFPFEDFTDWSIFQQFAQLKLLRITNFTVFPDTDEIDTINDIVGAKCMITTTSTFGAYGSMPGCTLVWKFDSMIGPL</sequence>
<dbReference type="Gene3D" id="3.80.10.10">
    <property type="entry name" value="Ribonuclease Inhibitor"/>
    <property type="match status" value="1"/>
</dbReference>